<comment type="caution">
    <text evidence="3">The sequence shown here is derived from an EMBL/GenBank/DDBJ whole genome shotgun (WGS) entry which is preliminary data.</text>
</comment>
<dbReference type="InterPro" id="IPR000468">
    <property type="entry name" value="Barstar"/>
</dbReference>
<dbReference type="SUPFAM" id="SSF52038">
    <property type="entry name" value="Barstar-related"/>
    <property type="match status" value="1"/>
</dbReference>
<protein>
    <submittedName>
        <fullName evidence="3">Barstar family protein</fullName>
    </submittedName>
</protein>
<dbReference type="EMBL" id="JAWLKB010000001">
    <property type="protein sequence ID" value="MDV6265246.1"/>
    <property type="molecule type" value="Genomic_DNA"/>
</dbReference>
<feature type="domain" description="Barstar (barnase inhibitor)" evidence="2">
    <location>
        <begin position="55"/>
        <end position="153"/>
    </location>
</feature>
<dbReference type="Gene3D" id="3.30.370.10">
    <property type="entry name" value="Barstar-like"/>
    <property type="match status" value="1"/>
</dbReference>
<dbReference type="InterPro" id="IPR035905">
    <property type="entry name" value="Barstar-like_sf"/>
</dbReference>
<evidence type="ECO:0000256" key="1">
    <source>
        <dbReference type="ARBA" id="ARBA00006845"/>
    </source>
</evidence>
<keyword evidence="4" id="KW-1185">Reference proteome</keyword>
<proteinExistence type="inferred from homology"/>
<sequence>MARNVVFDPTDREMFDAQRQRFDWSLLQNGNVYRYDTVFQLDSACTRLTDLGYLVHRVDAHSWTNVEDMHTAFAKTMSFPSYYGRNLDAFADVLSDVASFAYGSDPTSLGTVLAISGYDTLARIDRRTATAVLDIFSAQARLAALYAHPMLCLVESTVTDYAAVGGRPVSVGSVWDVQPDPPAPFHHGDLVEQVLQIYADEASASKYFAALNQALADTLAAHGRWQILNPVLASERVATLHAENRPEPPPTGTQLWEILIGLRGAGDHTVLGDQLVHALSKSGLHFDQLITKFYSAETKELKQALTYYPSLQNSDD</sequence>
<evidence type="ECO:0000313" key="4">
    <source>
        <dbReference type="Proteomes" id="UP001185927"/>
    </source>
</evidence>
<accession>A0ABU4BM32</accession>
<dbReference type="Pfam" id="PF01337">
    <property type="entry name" value="Barstar"/>
    <property type="match status" value="1"/>
</dbReference>
<name>A0ABU4BM32_RHOGO</name>
<gene>
    <name evidence="3" type="ORF">R3Q16_01420</name>
</gene>
<comment type="similarity">
    <text evidence="1">Belongs to the barstar family.</text>
</comment>
<dbReference type="Proteomes" id="UP001185927">
    <property type="component" value="Unassembled WGS sequence"/>
</dbReference>
<organism evidence="3 4">
    <name type="scientific">Rhodococcus globerulus</name>
    <dbReference type="NCBI Taxonomy" id="33008"/>
    <lineage>
        <taxon>Bacteria</taxon>
        <taxon>Bacillati</taxon>
        <taxon>Actinomycetota</taxon>
        <taxon>Actinomycetes</taxon>
        <taxon>Mycobacteriales</taxon>
        <taxon>Nocardiaceae</taxon>
        <taxon>Rhodococcus</taxon>
    </lineage>
</organism>
<dbReference type="RefSeq" id="WP_317540414.1">
    <property type="nucleotide sequence ID" value="NZ_JAWLKB010000001.1"/>
</dbReference>
<evidence type="ECO:0000259" key="2">
    <source>
        <dbReference type="Pfam" id="PF01337"/>
    </source>
</evidence>
<evidence type="ECO:0000313" key="3">
    <source>
        <dbReference type="EMBL" id="MDV6265246.1"/>
    </source>
</evidence>
<reference evidence="3 4" key="1">
    <citation type="submission" date="2023-10" db="EMBL/GenBank/DDBJ databases">
        <title>Development of a sustainable strategy for remediation of hydrocarbon-contaminated territories based on the waste exchange concept.</title>
        <authorList>
            <person name="Krivoruchko A."/>
        </authorList>
    </citation>
    <scope>NUCLEOTIDE SEQUENCE [LARGE SCALE GENOMIC DNA]</scope>
    <source>
        <strain evidence="3 4">IEGM 1203</strain>
    </source>
</reference>